<dbReference type="RefSeq" id="WP_207616759.1">
    <property type="nucleotide sequence ID" value="NZ_JAFNLL010000031.1"/>
</dbReference>
<evidence type="ECO:0000259" key="4">
    <source>
        <dbReference type="PROSITE" id="PS50949"/>
    </source>
</evidence>
<keyword evidence="2" id="KW-0238">DNA-binding</keyword>
<feature type="domain" description="HTH gntR-type" evidence="4">
    <location>
        <begin position="22"/>
        <end position="92"/>
    </location>
</feature>
<dbReference type="Gene3D" id="1.20.120.530">
    <property type="entry name" value="GntR ligand-binding domain-like"/>
    <property type="match status" value="1"/>
</dbReference>
<evidence type="ECO:0000313" key="5">
    <source>
        <dbReference type="EMBL" id="MBO1268914.1"/>
    </source>
</evidence>
<dbReference type="Pfam" id="PF07729">
    <property type="entry name" value="FCD"/>
    <property type="match status" value="1"/>
</dbReference>
<evidence type="ECO:0000313" key="6">
    <source>
        <dbReference type="Proteomes" id="UP000664164"/>
    </source>
</evidence>
<dbReference type="PRINTS" id="PR00035">
    <property type="entry name" value="HTHGNTR"/>
</dbReference>
<comment type="caution">
    <text evidence="5">The sequence shown here is derived from an EMBL/GenBank/DDBJ whole genome shotgun (WGS) entry which is preliminary data.</text>
</comment>
<dbReference type="Proteomes" id="UP000664164">
    <property type="component" value="Unassembled WGS sequence"/>
</dbReference>
<dbReference type="GO" id="GO:0003700">
    <property type="term" value="F:DNA-binding transcription factor activity"/>
    <property type="evidence" value="ECO:0007669"/>
    <property type="project" value="InterPro"/>
</dbReference>
<keyword evidence="6" id="KW-1185">Reference proteome</keyword>
<dbReference type="SMART" id="SM00345">
    <property type="entry name" value="HTH_GNTR"/>
    <property type="match status" value="1"/>
</dbReference>
<evidence type="ECO:0000256" key="2">
    <source>
        <dbReference type="ARBA" id="ARBA00023125"/>
    </source>
</evidence>
<protein>
    <submittedName>
        <fullName evidence="5">FadR family transcriptional regulator</fullName>
    </submittedName>
</protein>
<reference evidence="5" key="1">
    <citation type="submission" date="2021-03" db="EMBL/GenBank/DDBJ databases">
        <title>A new species, PO-11, isolated from a karst cave deposit.</title>
        <authorList>
            <person name="Zhaoxiaoyong W."/>
        </authorList>
    </citation>
    <scope>NUCLEOTIDE SEQUENCE</scope>
    <source>
        <strain evidence="5">PO-11</strain>
    </source>
</reference>
<dbReference type="SUPFAM" id="SSF48008">
    <property type="entry name" value="GntR ligand-binding domain-like"/>
    <property type="match status" value="1"/>
</dbReference>
<dbReference type="InterPro" id="IPR000524">
    <property type="entry name" value="Tscrpt_reg_HTH_GntR"/>
</dbReference>
<dbReference type="Pfam" id="PF00392">
    <property type="entry name" value="GntR"/>
    <property type="match status" value="1"/>
</dbReference>
<dbReference type="AlphaFoldDB" id="A0A939HDK9"/>
<name>A0A939HDK9_9MICC</name>
<keyword evidence="1" id="KW-0805">Transcription regulation</keyword>
<gene>
    <name evidence="5" type="ORF">J1902_13205</name>
</gene>
<evidence type="ECO:0000256" key="1">
    <source>
        <dbReference type="ARBA" id="ARBA00023015"/>
    </source>
</evidence>
<dbReference type="Gene3D" id="1.10.10.10">
    <property type="entry name" value="Winged helix-like DNA-binding domain superfamily/Winged helix DNA-binding domain"/>
    <property type="match status" value="1"/>
</dbReference>
<dbReference type="PANTHER" id="PTHR43537">
    <property type="entry name" value="TRANSCRIPTIONAL REGULATOR, GNTR FAMILY"/>
    <property type="match status" value="1"/>
</dbReference>
<dbReference type="GO" id="GO:0003677">
    <property type="term" value="F:DNA binding"/>
    <property type="evidence" value="ECO:0007669"/>
    <property type="project" value="UniProtKB-KW"/>
</dbReference>
<evidence type="ECO:0000256" key="3">
    <source>
        <dbReference type="ARBA" id="ARBA00023163"/>
    </source>
</evidence>
<organism evidence="5 6">
    <name type="scientific">Arthrobacter cavernae</name>
    <dbReference type="NCBI Taxonomy" id="2817681"/>
    <lineage>
        <taxon>Bacteria</taxon>
        <taxon>Bacillati</taxon>
        <taxon>Actinomycetota</taxon>
        <taxon>Actinomycetes</taxon>
        <taxon>Micrococcales</taxon>
        <taxon>Micrococcaceae</taxon>
        <taxon>Arthrobacter</taxon>
    </lineage>
</organism>
<dbReference type="CDD" id="cd07377">
    <property type="entry name" value="WHTH_GntR"/>
    <property type="match status" value="1"/>
</dbReference>
<dbReference type="InterPro" id="IPR036390">
    <property type="entry name" value="WH_DNA-bd_sf"/>
</dbReference>
<dbReference type="PANTHER" id="PTHR43537:SF24">
    <property type="entry name" value="GLUCONATE OPERON TRANSCRIPTIONAL REPRESSOR"/>
    <property type="match status" value="1"/>
</dbReference>
<dbReference type="SUPFAM" id="SSF46785">
    <property type="entry name" value="Winged helix' DNA-binding domain"/>
    <property type="match status" value="1"/>
</dbReference>
<accession>A0A939HDK9</accession>
<dbReference type="InterPro" id="IPR036388">
    <property type="entry name" value="WH-like_DNA-bd_sf"/>
</dbReference>
<dbReference type="EMBL" id="JAFNLL010000031">
    <property type="protein sequence ID" value="MBO1268914.1"/>
    <property type="molecule type" value="Genomic_DNA"/>
</dbReference>
<dbReference type="InterPro" id="IPR011711">
    <property type="entry name" value="GntR_C"/>
</dbReference>
<sequence>MSLSPLGASRSLAAVFTPIKSGGLVDEVCRRIELAVETGLLVSGQRLPNEVELAGALGVSAVTTREALSQLRGQGLIRTARGRSGGSFIADDALPSPDHARIRLLALTRLQISDLGLHYQAIAATCAGVAAKRSNDGDVEALRTYIRPRAENGTPATALEWRLASSEFLLEIAAVARSARLARELLRLQADMGTLTLLPFGDTDFCNRTAELSEAVTAAIARHDQASAEARTKDLIHMTTTWLLEEHSSGQSH</sequence>
<keyword evidence="3" id="KW-0804">Transcription</keyword>
<dbReference type="InterPro" id="IPR008920">
    <property type="entry name" value="TF_FadR/GntR_C"/>
</dbReference>
<dbReference type="PROSITE" id="PS50949">
    <property type="entry name" value="HTH_GNTR"/>
    <property type="match status" value="1"/>
</dbReference>
<proteinExistence type="predicted"/>